<dbReference type="PANTHER" id="PTHR22776">
    <property type="entry name" value="MARVEL-CONTAINING POTENTIAL LIPID RAFT-ASSOCIATED PROTEIN"/>
    <property type="match status" value="1"/>
</dbReference>
<gene>
    <name evidence="8" type="ORF">KPH14_004298</name>
</gene>
<keyword evidence="2 5" id="KW-0812">Transmembrane</keyword>
<feature type="domain" description="MARVEL" evidence="7">
    <location>
        <begin position="32"/>
        <end position="158"/>
    </location>
</feature>
<feature type="transmembrane region" description="Helical" evidence="6">
    <location>
        <begin position="67"/>
        <end position="89"/>
    </location>
</feature>
<evidence type="ECO:0000256" key="1">
    <source>
        <dbReference type="ARBA" id="ARBA00004141"/>
    </source>
</evidence>
<keyword evidence="3 6" id="KW-1133">Transmembrane helix</keyword>
<dbReference type="AlphaFoldDB" id="A0AAD9VW89"/>
<sequence length="180" mass="19951">MEQGFPGQHTTTTTVTTTTTTVQPNVRFNPAYIRTLPGILKVIQVVLNLLGFICITVSKYGNHSRGGWFNTVAMIGFWFTGVLLVLYLFHIVEKFSKIPWLKIELIFCGLWAFFYFIAASLSADYGRVSEAFAAAAFFGFCAVIAYGYDAWLKFSAIRSGALAQGQQMPKQVSTVTSPAY</sequence>
<feature type="transmembrane region" description="Helical" evidence="6">
    <location>
        <begin position="42"/>
        <end position="61"/>
    </location>
</feature>
<dbReference type="InterPro" id="IPR008253">
    <property type="entry name" value="Marvel"/>
</dbReference>
<evidence type="ECO:0000256" key="4">
    <source>
        <dbReference type="ARBA" id="ARBA00023136"/>
    </source>
</evidence>
<comment type="caution">
    <text evidence="8">The sequence shown here is derived from an EMBL/GenBank/DDBJ whole genome shotgun (WGS) entry which is preliminary data.</text>
</comment>
<dbReference type="InterPro" id="IPR050578">
    <property type="entry name" value="MARVEL-CKLF_proteins"/>
</dbReference>
<dbReference type="Proteomes" id="UP001258017">
    <property type="component" value="Unassembled WGS sequence"/>
</dbReference>
<evidence type="ECO:0000313" key="8">
    <source>
        <dbReference type="EMBL" id="KAK2588275.1"/>
    </source>
</evidence>
<dbReference type="PANTHER" id="PTHR22776:SF49">
    <property type="entry name" value="MARVEL DOMAIN-CONTAINING PROTEIN"/>
    <property type="match status" value="1"/>
</dbReference>
<keyword evidence="9" id="KW-1185">Reference proteome</keyword>
<reference evidence="8" key="2">
    <citation type="journal article" date="2023" name="Commun. Biol.">
        <title>Intrasexual cuticular hydrocarbon dimorphism in a wasp sheds light on hydrocarbon biosynthesis genes in Hymenoptera.</title>
        <authorList>
            <person name="Moris V.C."/>
            <person name="Podsiadlowski L."/>
            <person name="Martin S."/>
            <person name="Oeyen J.P."/>
            <person name="Donath A."/>
            <person name="Petersen M."/>
            <person name="Wilbrandt J."/>
            <person name="Misof B."/>
            <person name="Liedtke D."/>
            <person name="Thamm M."/>
            <person name="Scheiner R."/>
            <person name="Schmitt T."/>
            <person name="Niehuis O."/>
        </authorList>
    </citation>
    <scope>NUCLEOTIDE SEQUENCE</scope>
    <source>
        <strain evidence="8">GBR_01_08_01A</strain>
    </source>
</reference>
<evidence type="ECO:0000256" key="5">
    <source>
        <dbReference type="PROSITE-ProRule" id="PRU00581"/>
    </source>
</evidence>
<protein>
    <recommendedName>
        <fullName evidence="7">MARVEL domain-containing protein</fullName>
    </recommendedName>
</protein>
<comment type="subcellular location">
    <subcellularLocation>
        <location evidence="1">Membrane</location>
        <topology evidence="1">Multi-pass membrane protein</topology>
    </subcellularLocation>
</comment>
<dbReference type="PROSITE" id="PS51225">
    <property type="entry name" value="MARVEL"/>
    <property type="match status" value="1"/>
</dbReference>
<proteinExistence type="predicted"/>
<feature type="transmembrane region" description="Helical" evidence="6">
    <location>
        <begin position="131"/>
        <end position="148"/>
    </location>
</feature>
<evidence type="ECO:0000259" key="7">
    <source>
        <dbReference type="PROSITE" id="PS51225"/>
    </source>
</evidence>
<evidence type="ECO:0000256" key="6">
    <source>
        <dbReference type="SAM" id="Phobius"/>
    </source>
</evidence>
<feature type="transmembrane region" description="Helical" evidence="6">
    <location>
        <begin position="101"/>
        <end position="119"/>
    </location>
</feature>
<keyword evidence="4 5" id="KW-0472">Membrane</keyword>
<evidence type="ECO:0000256" key="2">
    <source>
        <dbReference type="ARBA" id="ARBA00022692"/>
    </source>
</evidence>
<evidence type="ECO:0000313" key="9">
    <source>
        <dbReference type="Proteomes" id="UP001258017"/>
    </source>
</evidence>
<accession>A0AAD9VW89</accession>
<dbReference type="GO" id="GO:0016020">
    <property type="term" value="C:membrane"/>
    <property type="evidence" value="ECO:0007669"/>
    <property type="project" value="UniProtKB-SubCell"/>
</dbReference>
<organism evidence="8 9">
    <name type="scientific">Odynerus spinipes</name>
    <dbReference type="NCBI Taxonomy" id="1348599"/>
    <lineage>
        <taxon>Eukaryota</taxon>
        <taxon>Metazoa</taxon>
        <taxon>Ecdysozoa</taxon>
        <taxon>Arthropoda</taxon>
        <taxon>Hexapoda</taxon>
        <taxon>Insecta</taxon>
        <taxon>Pterygota</taxon>
        <taxon>Neoptera</taxon>
        <taxon>Endopterygota</taxon>
        <taxon>Hymenoptera</taxon>
        <taxon>Apocrita</taxon>
        <taxon>Aculeata</taxon>
        <taxon>Vespoidea</taxon>
        <taxon>Vespidae</taxon>
        <taxon>Eumeninae</taxon>
        <taxon>Odynerus</taxon>
    </lineage>
</organism>
<reference evidence="8" key="1">
    <citation type="submission" date="2021-08" db="EMBL/GenBank/DDBJ databases">
        <authorList>
            <person name="Misof B."/>
            <person name="Oliver O."/>
            <person name="Podsiadlowski L."/>
            <person name="Donath A."/>
            <person name="Peters R."/>
            <person name="Mayer C."/>
            <person name="Rust J."/>
            <person name="Gunkel S."/>
            <person name="Lesny P."/>
            <person name="Martin S."/>
            <person name="Oeyen J.P."/>
            <person name="Petersen M."/>
            <person name="Panagiotis P."/>
            <person name="Wilbrandt J."/>
            <person name="Tanja T."/>
        </authorList>
    </citation>
    <scope>NUCLEOTIDE SEQUENCE</scope>
    <source>
        <strain evidence="8">GBR_01_08_01A</strain>
        <tissue evidence="8">Thorax + abdomen</tissue>
    </source>
</reference>
<evidence type="ECO:0000256" key="3">
    <source>
        <dbReference type="ARBA" id="ARBA00022989"/>
    </source>
</evidence>
<name>A0AAD9VW89_9HYME</name>
<dbReference type="Pfam" id="PF01284">
    <property type="entry name" value="MARVEL"/>
    <property type="match status" value="1"/>
</dbReference>
<dbReference type="EMBL" id="JAIFRP010000006">
    <property type="protein sequence ID" value="KAK2588275.1"/>
    <property type="molecule type" value="Genomic_DNA"/>
</dbReference>